<evidence type="ECO:0000256" key="4">
    <source>
        <dbReference type="PROSITE-ProRule" id="PRU00464"/>
    </source>
</evidence>
<dbReference type="SUPFAM" id="SSF54197">
    <property type="entry name" value="HIT-like"/>
    <property type="match status" value="1"/>
</dbReference>
<dbReference type="InterPro" id="IPR036265">
    <property type="entry name" value="HIT-like_sf"/>
</dbReference>
<feature type="binding site" evidence="3">
    <location>
        <position position="48"/>
    </location>
    <ligand>
        <name>substrate</name>
    </ligand>
</feature>
<dbReference type="InterPro" id="IPR011146">
    <property type="entry name" value="HIT-like"/>
</dbReference>
<dbReference type="Pfam" id="PF01230">
    <property type="entry name" value="HIT"/>
    <property type="match status" value="1"/>
</dbReference>
<dbReference type="InterPro" id="IPR052908">
    <property type="entry name" value="AP-4-A_phosphorylase"/>
</dbReference>
<dbReference type="AlphaFoldDB" id="A0A7C3UWG4"/>
<sequence length="160" mass="18965">MKKLWTPWRKEYIQLKEKGCFFCRLVREKNDEANLILYRGRRSFIIMNRYPYNNGHLMVAPIAHKKLEKLSREERSEIFDQVLFAVKALKKVLRCEGINLGANLEKVAGAGVVGHFHFHIVPRWLGDTNFLPVLAETKTIAEYLRETYKKLLPFFQKRER</sequence>
<feature type="domain" description="HIT" evidence="5">
    <location>
        <begin position="21"/>
        <end position="130"/>
    </location>
</feature>
<feature type="short sequence motif" description="Histidine triad motif" evidence="4">
    <location>
        <begin position="115"/>
        <end position="119"/>
    </location>
</feature>
<dbReference type="GO" id="GO:0003824">
    <property type="term" value="F:catalytic activity"/>
    <property type="evidence" value="ECO:0007669"/>
    <property type="project" value="InterPro"/>
</dbReference>
<dbReference type="PANTHER" id="PTHR42997:SF1">
    <property type="entry name" value="AP-4-A PHOSPHORYLASE"/>
    <property type="match status" value="1"/>
</dbReference>
<name>A0A7C3UWG4_UNCW3</name>
<evidence type="ECO:0000313" key="6">
    <source>
        <dbReference type="EMBL" id="HGE99121.1"/>
    </source>
</evidence>
<feature type="active site" description="Tele-AMP-histidine intermediate" evidence="2">
    <location>
        <position position="117"/>
    </location>
</feature>
<feature type="binding site" evidence="3">
    <location>
        <position position="119"/>
    </location>
    <ligand>
        <name>substrate</name>
    </ligand>
</feature>
<dbReference type="GO" id="GO:0000166">
    <property type="term" value="F:nucleotide binding"/>
    <property type="evidence" value="ECO:0007669"/>
    <property type="project" value="UniProtKB-KW"/>
</dbReference>
<organism evidence="6">
    <name type="scientific">candidate division WOR-3 bacterium</name>
    <dbReference type="NCBI Taxonomy" id="2052148"/>
    <lineage>
        <taxon>Bacteria</taxon>
        <taxon>Bacteria division WOR-3</taxon>
    </lineage>
</organism>
<evidence type="ECO:0000256" key="1">
    <source>
        <dbReference type="ARBA" id="ARBA00022741"/>
    </source>
</evidence>
<accession>A0A7C3UWG4</accession>
<evidence type="ECO:0000259" key="5">
    <source>
        <dbReference type="PROSITE" id="PS51084"/>
    </source>
</evidence>
<gene>
    <name evidence="6" type="ORF">ENX07_03515</name>
</gene>
<feature type="binding site" evidence="3">
    <location>
        <begin position="109"/>
        <end position="113"/>
    </location>
    <ligand>
        <name>substrate</name>
    </ligand>
</feature>
<dbReference type="InterPro" id="IPR039383">
    <property type="entry name" value="FHIT"/>
</dbReference>
<protein>
    <submittedName>
        <fullName evidence="6">HIT domain-containing protein</fullName>
    </submittedName>
</protein>
<dbReference type="CDD" id="cd01275">
    <property type="entry name" value="FHIT"/>
    <property type="match status" value="1"/>
</dbReference>
<comment type="caution">
    <text evidence="6">The sequence shown here is derived from an EMBL/GenBank/DDBJ whole genome shotgun (WGS) entry which is preliminary data.</text>
</comment>
<proteinExistence type="predicted"/>
<dbReference type="EMBL" id="DTMQ01000019">
    <property type="protein sequence ID" value="HGE99121.1"/>
    <property type="molecule type" value="Genomic_DNA"/>
</dbReference>
<reference evidence="6" key="1">
    <citation type="journal article" date="2020" name="mSystems">
        <title>Genome- and Community-Level Interaction Insights into Carbon Utilization and Element Cycling Functions of Hydrothermarchaeota in Hydrothermal Sediment.</title>
        <authorList>
            <person name="Zhou Z."/>
            <person name="Liu Y."/>
            <person name="Xu W."/>
            <person name="Pan J."/>
            <person name="Luo Z.H."/>
            <person name="Li M."/>
        </authorList>
    </citation>
    <scope>NUCLEOTIDE SEQUENCE [LARGE SCALE GENOMIC DNA]</scope>
    <source>
        <strain evidence="6">SpSt-906</strain>
    </source>
</reference>
<dbReference type="PROSITE" id="PS51084">
    <property type="entry name" value="HIT_2"/>
    <property type="match status" value="1"/>
</dbReference>
<keyword evidence="1" id="KW-0547">Nucleotide-binding</keyword>
<dbReference type="PANTHER" id="PTHR42997">
    <property type="entry name" value="HIT FAMILY HYDROLASE"/>
    <property type="match status" value="1"/>
</dbReference>
<evidence type="ECO:0000256" key="2">
    <source>
        <dbReference type="PIRSR" id="PIRSR639383-1"/>
    </source>
</evidence>
<evidence type="ECO:0000256" key="3">
    <source>
        <dbReference type="PIRSR" id="PIRSR639383-2"/>
    </source>
</evidence>
<dbReference type="Gene3D" id="3.30.428.10">
    <property type="entry name" value="HIT-like"/>
    <property type="match status" value="1"/>
</dbReference>